<keyword evidence="5" id="KW-0539">Nucleus</keyword>
<keyword evidence="2" id="KW-0805">Transcription regulation</keyword>
<dbReference type="Gene3D" id="2.20.25.80">
    <property type="entry name" value="WRKY domain"/>
    <property type="match status" value="1"/>
</dbReference>
<feature type="compositionally biased region" description="Basic and acidic residues" evidence="6">
    <location>
        <begin position="134"/>
        <end position="143"/>
    </location>
</feature>
<dbReference type="AlphaFoldDB" id="A0A5P1F3C9"/>
<sequence length="767" mass="85159">MSHVHELTSQLHAILLALSPTDPSSSDQRVSNLFDDVFGALNLALSMLPTCSLCGLDGDDGHGRRCYYRCAHYKDQGCSATKTVQQKDDGDQNPPKYEVTYNMQHKCNSTEGTSLASNNVGSSSSSSSSCKEILQPEKERDDDPLGVFTELELEDLFCTYTQPMDQVAASCSSANDPLAHSTSAHSLNLSPLPQHQAALNLRKRAKPAITLRPTASFGAYHDFMQNLVTRMGPRHFAAYEDSVFRHYVQFGPPGVDLPTFEHILSQWDKKSKKFVFTDRNDGEEIPCSFNLEWVMEHTWFSNEGLHVDHNRDRKNRIWSRFFDKPETGGSSSIAPPKGGPTRRNVEDLLLKLLWYYELTGIKKPALGCTGPAAVDAGRARGPIDLLHKKKRREEDDDIPIDALDIDEDAEQPNDAVEQMDWPQQVIYWKSIAAMNESLRRENENKFKDTPGTVGGIDVQYDGDVNKSLLFDEANKESEAPPTGRASPQPLFSDIHKESEDAPPGELPPPEASAVDKALEAEINEGEKVSPPAKELLTCTETGTQREGTGREITPAVEVPSAGDGETQTCIDTLREDTRMEIKQSENAPPPAEETSTDDEDAPIVFSKVLNKRKRGATGARGKMAAAAPPKRKRCKRSVKPSKWVVTPYTEGKKKKEKDNIGDKAIIEVGGEEEAQVQENNAELAPARLQSDPHSIWEKHMSSPMSSEEEMYRDKLNEGIPFPDGFIIKFLGDKDTFVHNYKVSADVAALLTEEEQKALNHFCICRCN</sequence>
<evidence type="ECO:0000256" key="5">
    <source>
        <dbReference type="ARBA" id="ARBA00023242"/>
    </source>
</evidence>
<evidence type="ECO:0000256" key="4">
    <source>
        <dbReference type="ARBA" id="ARBA00023163"/>
    </source>
</evidence>
<feature type="compositionally biased region" description="Basic residues" evidence="6">
    <location>
        <begin position="629"/>
        <end position="639"/>
    </location>
</feature>
<feature type="compositionally biased region" description="Polar residues" evidence="6">
    <location>
        <begin position="112"/>
        <end position="121"/>
    </location>
</feature>
<evidence type="ECO:0000256" key="3">
    <source>
        <dbReference type="ARBA" id="ARBA00023125"/>
    </source>
</evidence>
<dbReference type="InterPro" id="IPR036576">
    <property type="entry name" value="WRKY_dom_sf"/>
</dbReference>
<dbReference type="PANTHER" id="PTHR31282">
    <property type="entry name" value="WRKY TRANSCRIPTION FACTOR 21-RELATED"/>
    <property type="match status" value="1"/>
</dbReference>
<evidence type="ECO:0000259" key="7">
    <source>
        <dbReference type="SMART" id="SM00774"/>
    </source>
</evidence>
<dbReference type="SUPFAM" id="SSF118290">
    <property type="entry name" value="WRKY DNA-binding domain"/>
    <property type="match status" value="1"/>
</dbReference>
<feature type="region of interest" description="Disordered" evidence="6">
    <location>
        <begin position="473"/>
        <end position="511"/>
    </location>
</feature>
<dbReference type="Pfam" id="PF03106">
    <property type="entry name" value="WRKY"/>
    <property type="match status" value="1"/>
</dbReference>
<dbReference type="GO" id="GO:0003700">
    <property type="term" value="F:DNA-binding transcription factor activity"/>
    <property type="evidence" value="ECO:0007669"/>
    <property type="project" value="InterPro"/>
</dbReference>
<accession>A0A5P1F3C9</accession>
<dbReference type="GO" id="GO:0043565">
    <property type="term" value="F:sequence-specific DNA binding"/>
    <property type="evidence" value="ECO:0007669"/>
    <property type="project" value="InterPro"/>
</dbReference>
<feature type="compositionally biased region" description="Low complexity" evidence="6">
    <location>
        <begin position="616"/>
        <end position="628"/>
    </location>
</feature>
<evidence type="ECO:0000313" key="9">
    <source>
        <dbReference type="Proteomes" id="UP000243459"/>
    </source>
</evidence>
<keyword evidence="3" id="KW-0238">DNA-binding</keyword>
<protein>
    <recommendedName>
        <fullName evidence="7">WRKY domain-containing protein</fullName>
    </recommendedName>
</protein>
<feature type="region of interest" description="Disordered" evidence="6">
    <location>
        <begin position="112"/>
        <end position="145"/>
    </location>
</feature>
<dbReference type="EMBL" id="CM007384">
    <property type="protein sequence ID" value="ONK72896.1"/>
    <property type="molecule type" value="Genomic_DNA"/>
</dbReference>
<proteinExistence type="predicted"/>
<comment type="subcellular location">
    <subcellularLocation>
        <location evidence="1">Nucleus</location>
    </subcellularLocation>
</comment>
<gene>
    <name evidence="8" type="ORF">A4U43_C04F24640</name>
</gene>
<feature type="non-terminal residue" evidence="8">
    <location>
        <position position="767"/>
    </location>
</feature>
<keyword evidence="4" id="KW-0804">Transcription</keyword>
<evidence type="ECO:0000256" key="6">
    <source>
        <dbReference type="SAM" id="MobiDB-lite"/>
    </source>
</evidence>
<evidence type="ECO:0000256" key="1">
    <source>
        <dbReference type="ARBA" id="ARBA00004123"/>
    </source>
</evidence>
<dbReference type="GO" id="GO:0005634">
    <property type="term" value="C:nucleus"/>
    <property type="evidence" value="ECO:0007669"/>
    <property type="project" value="UniProtKB-SubCell"/>
</dbReference>
<evidence type="ECO:0000256" key="2">
    <source>
        <dbReference type="ARBA" id="ARBA00023015"/>
    </source>
</evidence>
<dbReference type="InterPro" id="IPR044810">
    <property type="entry name" value="WRKY_plant"/>
</dbReference>
<evidence type="ECO:0000313" key="8">
    <source>
        <dbReference type="EMBL" id="ONK72896.1"/>
    </source>
</evidence>
<dbReference type="Gramene" id="ONK72896">
    <property type="protein sequence ID" value="ONK72896"/>
    <property type="gene ID" value="A4U43_C04F24640"/>
</dbReference>
<keyword evidence="9" id="KW-1185">Reference proteome</keyword>
<reference evidence="9" key="1">
    <citation type="journal article" date="2017" name="Nat. Commun.">
        <title>The asparagus genome sheds light on the origin and evolution of a young Y chromosome.</title>
        <authorList>
            <person name="Harkess A."/>
            <person name="Zhou J."/>
            <person name="Xu C."/>
            <person name="Bowers J.E."/>
            <person name="Van der Hulst R."/>
            <person name="Ayyampalayam S."/>
            <person name="Mercati F."/>
            <person name="Riccardi P."/>
            <person name="McKain M.R."/>
            <person name="Kakrana A."/>
            <person name="Tang H."/>
            <person name="Ray J."/>
            <person name="Groenendijk J."/>
            <person name="Arikit S."/>
            <person name="Mathioni S.M."/>
            <person name="Nakano M."/>
            <person name="Shan H."/>
            <person name="Telgmann-Rauber A."/>
            <person name="Kanno A."/>
            <person name="Yue Z."/>
            <person name="Chen H."/>
            <person name="Li W."/>
            <person name="Chen Y."/>
            <person name="Xu X."/>
            <person name="Zhang Y."/>
            <person name="Luo S."/>
            <person name="Chen H."/>
            <person name="Gao J."/>
            <person name="Mao Z."/>
            <person name="Pires J.C."/>
            <person name="Luo M."/>
            <person name="Kudrna D."/>
            <person name="Wing R.A."/>
            <person name="Meyers B.C."/>
            <person name="Yi K."/>
            <person name="Kong H."/>
            <person name="Lavrijsen P."/>
            <person name="Sunseri F."/>
            <person name="Falavigna A."/>
            <person name="Ye Y."/>
            <person name="Leebens-Mack J.H."/>
            <person name="Chen G."/>
        </authorList>
    </citation>
    <scope>NUCLEOTIDE SEQUENCE [LARGE SCALE GENOMIC DNA]</scope>
    <source>
        <strain evidence="9">cv. DH0086</strain>
    </source>
</reference>
<dbReference type="Proteomes" id="UP000243459">
    <property type="component" value="Chromosome 4"/>
</dbReference>
<organism evidence="8 9">
    <name type="scientific">Asparagus officinalis</name>
    <name type="common">Garden asparagus</name>
    <dbReference type="NCBI Taxonomy" id="4686"/>
    <lineage>
        <taxon>Eukaryota</taxon>
        <taxon>Viridiplantae</taxon>
        <taxon>Streptophyta</taxon>
        <taxon>Embryophyta</taxon>
        <taxon>Tracheophyta</taxon>
        <taxon>Spermatophyta</taxon>
        <taxon>Magnoliopsida</taxon>
        <taxon>Liliopsida</taxon>
        <taxon>Asparagales</taxon>
        <taxon>Asparagaceae</taxon>
        <taxon>Asparagoideae</taxon>
        <taxon>Asparagus</taxon>
    </lineage>
</organism>
<dbReference type="SMART" id="SM00774">
    <property type="entry name" value="WRKY"/>
    <property type="match status" value="1"/>
</dbReference>
<feature type="region of interest" description="Disordered" evidence="6">
    <location>
        <begin position="582"/>
        <end position="639"/>
    </location>
</feature>
<feature type="domain" description="WRKY" evidence="7">
    <location>
        <begin position="58"/>
        <end position="109"/>
    </location>
</feature>
<dbReference type="InterPro" id="IPR003657">
    <property type="entry name" value="WRKY_dom"/>
</dbReference>
<name>A0A5P1F3C9_ASPOF</name>